<comment type="caution">
    <text evidence="6">The sequence shown here is derived from an EMBL/GenBank/DDBJ whole genome shotgun (WGS) entry which is preliminary data.</text>
</comment>
<evidence type="ECO:0000256" key="4">
    <source>
        <dbReference type="ARBA" id="ARBA00023136"/>
    </source>
</evidence>
<protein>
    <submittedName>
        <fullName evidence="6">Membrane protein</fullName>
    </submittedName>
</protein>
<dbReference type="PANTHER" id="PTHR31851">
    <property type="entry name" value="FE(2+)/MN(2+) TRANSPORTER PCL1"/>
    <property type="match status" value="1"/>
</dbReference>
<dbReference type="SUPFAM" id="SSF47240">
    <property type="entry name" value="Ferritin-like"/>
    <property type="match status" value="1"/>
</dbReference>
<evidence type="ECO:0000256" key="1">
    <source>
        <dbReference type="ARBA" id="ARBA00004127"/>
    </source>
</evidence>
<dbReference type="AlphaFoldDB" id="A0A853PUY2"/>
<dbReference type="InterPro" id="IPR039376">
    <property type="entry name" value="Ferritin_CCC1_N"/>
</dbReference>
<dbReference type="Pfam" id="PF01988">
    <property type="entry name" value="VIT1"/>
    <property type="match status" value="1"/>
</dbReference>
<feature type="transmembrane region" description="Helical" evidence="5">
    <location>
        <begin position="239"/>
        <end position="260"/>
    </location>
</feature>
<dbReference type="GO" id="GO:0030026">
    <property type="term" value="P:intracellular manganese ion homeostasis"/>
    <property type="evidence" value="ECO:0007669"/>
    <property type="project" value="InterPro"/>
</dbReference>
<proteinExistence type="predicted"/>
<dbReference type="CDD" id="cd02431">
    <property type="entry name" value="Ferritin_CCC1_C"/>
    <property type="match status" value="1"/>
</dbReference>
<dbReference type="Proteomes" id="UP000093197">
    <property type="component" value="Unassembled WGS sequence"/>
</dbReference>
<dbReference type="InterPro" id="IPR009078">
    <property type="entry name" value="Ferritin-like_SF"/>
</dbReference>
<dbReference type="InterPro" id="IPR008217">
    <property type="entry name" value="Ccc1_fam"/>
</dbReference>
<keyword evidence="4 5" id="KW-0472">Membrane</keyword>
<feature type="transmembrane region" description="Helical" evidence="5">
    <location>
        <begin position="266"/>
        <end position="286"/>
    </location>
</feature>
<name>A0A853PUY2_BACFG</name>
<gene>
    <name evidence="6" type="ORF">AC094_14000</name>
</gene>
<sequence>MPILNVAKELLNIPTQLHEINDICAIYCIFAKLKVMKMDLKKEVKEEFIRFQRNEKTESIVYERLASIEKDESNRKVLRLISAEEKAHYATLKKYTETDVAPDKLRIAKYYWLARILGITFAIKLMESSEENAHHDYAKYTDYPDLRQLANEEEVHEQKLIGLINEERLEYMGSVVLGLNDALVEFTGALAGFTLALSDSRLIALTGSITGIAAALSMASSEYLSTKSEGGETKHPIKAAIYTGIAYIITVVALVAPFILIENVLIALGVMLAMALVIIALFNYYYSVARGESFRKRFTEMAVLSFSVAGISFLIGYALKTFTGIDA</sequence>
<evidence type="ECO:0000256" key="2">
    <source>
        <dbReference type="ARBA" id="ARBA00022692"/>
    </source>
</evidence>
<dbReference type="GO" id="GO:0005384">
    <property type="term" value="F:manganese ion transmembrane transporter activity"/>
    <property type="evidence" value="ECO:0007669"/>
    <property type="project" value="InterPro"/>
</dbReference>
<evidence type="ECO:0000256" key="5">
    <source>
        <dbReference type="SAM" id="Phobius"/>
    </source>
</evidence>
<comment type="subcellular location">
    <subcellularLocation>
        <location evidence="1">Endomembrane system</location>
        <topology evidence="1">Multi-pass membrane protein</topology>
    </subcellularLocation>
</comment>
<accession>A0A853PUY2</accession>
<evidence type="ECO:0000313" key="7">
    <source>
        <dbReference type="Proteomes" id="UP000093197"/>
    </source>
</evidence>
<feature type="transmembrane region" description="Helical" evidence="5">
    <location>
        <begin position="298"/>
        <end position="319"/>
    </location>
</feature>
<feature type="transmembrane region" description="Helical" evidence="5">
    <location>
        <begin position="202"/>
        <end position="219"/>
    </location>
</feature>
<evidence type="ECO:0000256" key="3">
    <source>
        <dbReference type="ARBA" id="ARBA00022989"/>
    </source>
</evidence>
<dbReference type="EMBL" id="LIDT01000013">
    <property type="protein sequence ID" value="OCR33993.1"/>
    <property type="molecule type" value="Genomic_DNA"/>
</dbReference>
<reference evidence="6 7" key="1">
    <citation type="journal article" date="2016" name="PLoS ONE">
        <title>Genomic Diversity of Enterotoxigenic Strains of Bacteroides fragilis.</title>
        <authorList>
            <person name="Pierce J.V."/>
            <person name="Bernstein H.D."/>
        </authorList>
    </citation>
    <scope>NUCLEOTIDE SEQUENCE [LARGE SCALE GENOMIC DNA]</scope>
    <source>
        <strain evidence="6 7">20793-3</strain>
    </source>
</reference>
<dbReference type="GO" id="GO:0012505">
    <property type="term" value="C:endomembrane system"/>
    <property type="evidence" value="ECO:0007669"/>
    <property type="project" value="UniProtKB-SubCell"/>
</dbReference>
<organism evidence="6 7">
    <name type="scientific">Bacteroides fragilis</name>
    <dbReference type="NCBI Taxonomy" id="817"/>
    <lineage>
        <taxon>Bacteria</taxon>
        <taxon>Pseudomonadati</taxon>
        <taxon>Bacteroidota</taxon>
        <taxon>Bacteroidia</taxon>
        <taxon>Bacteroidales</taxon>
        <taxon>Bacteroidaceae</taxon>
        <taxon>Bacteroides</taxon>
    </lineage>
</organism>
<keyword evidence="3 5" id="KW-1133">Transmembrane helix</keyword>
<keyword evidence="2 5" id="KW-0812">Transmembrane</keyword>
<dbReference type="CDD" id="cd01044">
    <property type="entry name" value="Ferritin_CCC1_N"/>
    <property type="match status" value="1"/>
</dbReference>
<evidence type="ECO:0000313" key="6">
    <source>
        <dbReference type="EMBL" id="OCR33993.1"/>
    </source>
</evidence>